<dbReference type="PROSITE" id="PS00067">
    <property type="entry name" value="3HCDH"/>
    <property type="match status" value="1"/>
</dbReference>
<dbReference type="InterPro" id="IPR008927">
    <property type="entry name" value="6-PGluconate_DH-like_C_sf"/>
</dbReference>
<evidence type="ECO:0000259" key="4">
    <source>
        <dbReference type="Pfam" id="PF00725"/>
    </source>
</evidence>
<feature type="domain" description="3-hydroxyacyl-CoA dehydrogenase C-terminal" evidence="4">
    <location>
        <begin position="183"/>
        <end position="281"/>
    </location>
</feature>
<sequence length="310" mass="33000">MNVPKTSAVIGSGTMGPGIAALLARYGSTVRLNDISEEALQRAETACTTASSVLNQLEIPTVPGGSVSYELDLATALTGADLVIEAVPEKLELKKSVLAQIEAAVGAEVIIATNTSGIPISDMAGAMSHPERFIGMHWSNPPHLIPMIEVIRGEQTTAEVEDALVGIVKAFGYEAVIEKEVPGFIENRVLYAIMRECLSLVEQGVATQEDLDTCVKWGIGYKLAVIGPMRLLDMAGLDIYESVSSYLNPDLSNESGISPLVTDLTKQNKLGMKTEDGIYPYGEGDVAAKRADILRGLVTVRKALSEITPV</sequence>
<dbReference type="SUPFAM" id="SSF51735">
    <property type="entry name" value="NAD(P)-binding Rossmann-fold domains"/>
    <property type="match status" value="1"/>
</dbReference>
<protein>
    <submittedName>
        <fullName evidence="6">3-hydroxyacyl-CoA dehydrogenase NAD-binding domain-containing protein</fullName>
    </submittedName>
</protein>
<dbReference type="PIRSF" id="PIRSF000105">
    <property type="entry name" value="HCDH"/>
    <property type="match status" value="1"/>
</dbReference>
<proteinExistence type="inferred from homology"/>
<evidence type="ECO:0000256" key="2">
    <source>
        <dbReference type="ARBA" id="ARBA00009463"/>
    </source>
</evidence>
<dbReference type="Gene3D" id="3.40.50.720">
    <property type="entry name" value="NAD(P)-binding Rossmann-like Domain"/>
    <property type="match status" value="1"/>
</dbReference>
<dbReference type="SUPFAM" id="SSF48179">
    <property type="entry name" value="6-phosphogluconate dehydrogenase C-terminal domain-like"/>
    <property type="match status" value="1"/>
</dbReference>
<evidence type="ECO:0000313" key="6">
    <source>
        <dbReference type="EMBL" id="GAA3755392.1"/>
    </source>
</evidence>
<dbReference type="Proteomes" id="UP001500908">
    <property type="component" value="Unassembled WGS sequence"/>
</dbReference>
<name>A0ABP7G492_9ACTN</name>
<keyword evidence="3" id="KW-0560">Oxidoreductase</keyword>
<evidence type="ECO:0000256" key="1">
    <source>
        <dbReference type="ARBA" id="ARBA00005086"/>
    </source>
</evidence>
<reference evidence="7" key="1">
    <citation type="journal article" date="2019" name="Int. J. Syst. Evol. Microbiol.">
        <title>The Global Catalogue of Microorganisms (GCM) 10K type strain sequencing project: providing services to taxonomists for standard genome sequencing and annotation.</title>
        <authorList>
            <consortium name="The Broad Institute Genomics Platform"/>
            <consortium name="The Broad Institute Genome Sequencing Center for Infectious Disease"/>
            <person name="Wu L."/>
            <person name="Ma J."/>
        </authorList>
    </citation>
    <scope>NUCLEOTIDE SEQUENCE [LARGE SCALE GENOMIC DNA]</scope>
    <source>
        <strain evidence="7">JCM 17137</strain>
    </source>
</reference>
<keyword evidence="7" id="KW-1185">Reference proteome</keyword>
<organism evidence="6 7">
    <name type="scientific">Salinactinospora qingdaonensis</name>
    <dbReference type="NCBI Taxonomy" id="702744"/>
    <lineage>
        <taxon>Bacteria</taxon>
        <taxon>Bacillati</taxon>
        <taxon>Actinomycetota</taxon>
        <taxon>Actinomycetes</taxon>
        <taxon>Streptosporangiales</taxon>
        <taxon>Nocardiopsidaceae</taxon>
        <taxon>Salinactinospora</taxon>
    </lineage>
</organism>
<dbReference type="InterPro" id="IPR036291">
    <property type="entry name" value="NAD(P)-bd_dom_sf"/>
</dbReference>
<comment type="similarity">
    <text evidence="2">Belongs to the 3-hydroxyacyl-CoA dehydrogenase family.</text>
</comment>
<evidence type="ECO:0000313" key="7">
    <source>
        <dbReference type="Proteomes" id="UP001500908"/>
    </source>
</evidence>
<feature type="domain" description="3-hydroxyacyl-CoA dehydrogenase NAD binding" evidence="5">
    <location>
        <begin position="8"/>
        <end position="180"/>
    </location>
</feature>
<dbReference type="InterPro" id="IPR013328">
    <property type="entry name" value="6PGD_dom2"/>
</dbReference>
<dbReference type="Gene3D" id="1.10.1040.10">
    <property type="entry name" value="N-(1-d-carboxylethyl)-l-norvaline Dehydrogenase, domain 2"/>
    <property type="match status" value="1"/>
</dbReference>
<dbReference type="PANTHER" id="PTHR48075">
    <property type="entry name" value="3-HYDROXYACYL-COA DEHYDROGENASE FAMILY PROTEIN"/>
    <property type="match status" value="1"/>
</dbReference>
<comment type="pathway">
    <text evidence="1">Lipid metabolism; butanoate metabolism.</text>
</comment>
<gene>
    <name evidence="6" type="ORF">GCM10022402_37550</name>
</gene>
<dbReference type="RefSeq" id="WP_344973950.1">
    <property type="nucleotide sequence ID" value="NZ_BAABDD010000020.1"/>
</dbReference>
<dbReference type="InterPro" id="IPR006108">
    <property type="entry name" value="3HC_DH_C"/>
</dbReference>
<dbReference type="InterPro" id="IPR006180">
    <property type="entry name" value="3-OHacyl-CoA_DH_CS"/>
</dbReference>
<comment type="caution">
    <text evidence="6">The sequence shown here is derived from an EMBL/GenBank/DDBJ whole genome shotgun (WGS) entry which is preliminary data.</text>
</comment>
<evidence type="ECO:0000256" key="3">
    <source>
        <dbReference type="ARBA" id="ARBA00023002"/>
    </source>
</evidence>
<dbReference type="Pfam" id="PF00725">
    <property type="entry name" value="3HCDH"/>
    <property type="match status" value="1"/>
</dbReference>
<dbReference type="InterPro" id="IPR022694">
    <property type="entry name" value="3-OHacyl-CoA_DH"/>
</dbReference>
<dbReference type="PANTHER" id="PTHR48075:SF5">
    <property type="entry name" value="3-HYDROXYBUTYRYL-COA DEHYDROGENASE"/>
    <property type="match status" value="1"/>
</dbReference>
<accession>A0ABP7G492</accession>
<dbReference type="Pfam" id="PF02737">
    <property type="entry name" value="3HCDH_N"/>
    <property type="match status" value="1"/>
</dbReference>
<dbReference type="EMBL" id="BAABDD010000020">
    <property type="protein sequence ID" value="GAA3755392.1"/>
    <property type="molecule type" value="Genomic_DNA"/>
</dbReference>
<evidence type="ECO:0000259" key="5">
    <source>
        <dbReference type="Pfam" id="PF02737"/>
    </source>
</evidence>
<dbReference type="InterPro" id="IPR006176">
    <property type="entry name" value="3-OHacyl-CoA_DH_NAD-bd"/>
</dbReference>